<keyword evidence="8" id="KW-0999">Mitochondrion inner membrane</keyword>
<keyword evidence="5" id="KW-0808">Transferase</keyword>
<accession>A0A165E9Y7</accession>
<evidence type="ECO:0000256" key="5">
    <source>
        <dbReference type="ARBA" id="ARBA00022527"/>
    </source>
</evidence>
<dbReference type="GO" id="GO:0005524">
    <property type="term" value="F:ATP binding"/>
    <property type="evidence" value="ECO:0007669"/>
    <property type="project" value="UniProtKB-UniRule"/>
</dbReference>
<evidence type="ECO:0000256" key="12">
    <source>
        <dbReference type="ARBA" id="ARBA00022989"/>
    </source>
</evidence>
<evidence type="ECO:0000256" key="14">
    <source>
        <dbReference type="ARBA" id="ARBA00023128"/>
    </source>
</evidence>
<dbReference type="InterPro" id="IPR011009">
    <property type="entry name" value="Kinase-like_dom_sf"/>
</dbReference>
<evidence type="ECO:0000256" key="15">
    <source>
        <dbReference type="ARBA" id="ARBA00023136"/>
    </source>
</evidence>
<protein>
    <recommendedName>
        <fullName evidence="3">Presequence translocated-associated motor subunit PAM17, mitochondrial</fullName>
    </recommendedName>
</protein>
<dbReference type="Gene3D" id="1.20.930.20">
    <property type="entry name" value="Adaptor protein Cbl, N-terminal domain"/>
    <property type="match status" value="1"/>
</dbReference>
<dbReference type="STRING" id="1353952.A0A165E9Y7"/>
<feature type="binding site" evidence="16">
    <location>
        <position position="261"/>
    </location>
    <ligand>
        <name>ATP</name>
        <dbReference type="ChEBI" id="CHEBI:30616"/>
    </ligand>
</feature>
<evidence type="ECO:0000259" key="18">
    <source>
        <dbReference type="PROSITE" id="PS50011"/>
    </source>
</evidence>
<dbReference type="InterPro" id="IPR001245">
    <property type="entry name" value="Ser-Thr/Tyr_kinase_cat_dom"/>
</dbReference>
<keyword evidence="11" id="KW-0809">Transit peptide</keyword>
<feature type="domain" description="Protein kinase" evidence="18">
    <location>
        <begin position="234"/>
        <end position="494"/>
    </location>
</feature>
<evidence type="ECO:0000256" key="6">
    <source>
        <dbReference type="ARBA" id="ARBA00022692"/>
    </source>
</evidence>
<proteinExistence type="inferred from homology"/>
<comment type="similarity">
    <text evidence="2">Belongs to the PAM17 family.</text>
</comment>
<evidence type="ECO:0000313" key="20">
    <source>
        <dbReference type="Proteomes" id="UP000076842"/>
    </source>
</evidence>
<dbReference type="PROSITE" id="PS00107">
    <property type="entry name" value="PROTEIN_KINASE_ATP"/>
    <property type="match status" value="1"/>
</dbReference>
<evidence type="ECO:0000256" key="9">
    <source>
        <dbReference type="ARBA" id="ARBA00022840"/>
    </source>
</evidence>
<evidence type="ECO:0000256" key="1">
    <source>
        <dbReference type="ARBA" id="ARBA00004448"/>
    </source>
</evidence>
<evidence type="ECO:0000256" key="8">
    <source>
        <dbReference type="ARBA" id="ARBA00022792"/>
    </source>
</evidence>
<keyword evidence="9 16" id="KW-0067">ATP-binding</keyword>
<keyword evidence="20" id="KW-1185">Reference proteome</keyword>
<evidence type="ECO:0000256" key="13">
    <source>
        <dbReference type="ARBA" id="ARBA00023010"/>
    </source>
</evidence>
<keyword evidence="5" id="KW-0723">Serine/threonine-protein kinase</keyword>
<evidence type="ECO:0000256" key="10">
    <source>
        <dbReference type="ARBA" id="ARBA00022927"/>
    </source>
</evidence>
<dbReference type="Gene3D" id="1.10.510.10">
    <property type="entry name" value="Transferase(Phosphotransferase) domain 1"/>
    <property type="match status" value="1"/>
</dbReference>
<keyword evidence="13" id="KW-0811">Translocation</keyword>
<evidence type="ECO:0000256" key="4">
    <source>
        <dbReference type="ARBA" id="ARBA00022448"/>
    </source>
</evidence>
<keyword evidence="12 17" id="KW-1133">Transmembrane helix</keyword>
<dbReference type="InterPro" id="IPR000719">
    <property type="entry name" value="Prot_kinase_dom"/>
</dbReference>
<dbReference type="InterPro" id="IPR059179">
    <property type="entry name" value="MLKL-like_MCAfunc"/>
</dbReference>
<dbReference type="PROSITE" id="PS50011">
    <property type="entry name" value="PROTEIN_KINASE_DOM"/>
    <property type="match status" value="1"/>
</dbReference>
<dbReference type="GO" id="GO:0007166">
    <property type="term" value="P:cell surface receptor signaling pathway"/>
    <property type="evidence" value="ECO:0007669"/>
    <property type="project" value="InterPro"/>
</dbReference>
<feature type="transmembrane region" description="Helical" evidence="17">
    <location>
        <begin position="851"/>
        <end position="874"/>
    </location>
</feature>
<organism evidence="19 20">
    <name type="scientific">Calocera cornea HHB12733</name>
    <dbReference type="NCBI Taxonomy" id="1353952"/>
    <lineage>
        <taxon>Eukaryota</taxon>
        <taxon>Fungi</taxon>
        <taxon>Dikarya</taxon>
        <taxon>Basidiomycota</taxon>
        <taxon>Agaricomycotina</taxon>
        <taxon>Dacrymycetes</taxon>
        <taxon>Dacrymycetales</taxon>
        <taxon>Dacrymycetaceae</taxon>
        <taxon>Calocera</taxon>
    </lineage>
</organism>
<sequence>MSLISINILQPTINIVASLHPYLAIVKVMYDCYSEISDNREQCRSVVERAERVLGAISDELAKMDDSVREEESMKRNFYTLDEHYTHIRDMLKKLSKMNFLKILLRQDDIKRSLNDAHVRLTDCLQCFQISTQLALRSFQNEYEVARQCDASDMQKKMKQLEGNDAAMLDALHISKGEMMEAMLAMQKNISEHVSTTIETKMLKHALSTLQRVSGRSYGGAPPHWVISSYDLEIDDDVPLGEGGFGSVKRGTWNGLPVAVKIMTKETSQEALLREVQIWQHLRHDHVLPFYGASVTSNPPFIVSRVLENGNAINYLRRNPGFNRVKLVHEVALGMTYLHHMNIIHGDLKGVNILIDDAGKAVVCDFGLSKVKQHAISRAPSQIGGQSTGTLRFMSPEQMMGKIVKATDVYSYAMLLYEIFTGDVPFFTIPDATFFVLVAQQHTRLTRPTSEKVLARGLSDEMWNLLWDCSDPEDEYRPTFDGVRMRTEQMTRFFVPPQAEEARDEDEITDLFAAMYGEEPVNPRTEAETTAFLPYLARADVKPVLPERNPKQPIKYIPLSTAPVTNGEADIARMRQSELVKRIRMQVALQERHFEGQMNKGLNKKTDEEFWRSQYRSNLESPWVWKPWGIVEVVAEVLGKNPDRLMMPMIIPFWAAPCAEWWPETDVSALWCCWDGLFSKLPGSGYDTITCLRPSDPTLAVGSFDVTWLIYYWLHEKIENLEIHASLLRSGGIMIANVQEDSFAEFKIKVEEQGKGAFRDIRWPRASMKQARALRRPIARSASNTAESSSTASPNLSWANYLSIRRAKQRWELASTVPMTLLGLGGGAAYFGGLEADAATPIFGVEPMWVYAAATIGCMGLGYLVGPMVGGGLWRMTHRRLMSSIEAKDKEFHSRIVKHRVDPSRQSAMNPVPDYYGEKIGSLHDYRRWLRDQAKFNKKAMWPEN</sequence>
<dbReference type="AlphaFoldDB" id="A0A165E9Y7"/>
<evidence type="ECO:0000256" key="7">
    <source>
        <dbReference type="ARBA" id="ARBA00022741"/>
    </source>
</evidence>
<keyword evidence="7 16" id="KW-0547">Nucleotide-binding</keyword>
<dbReference type="PROSITE" id="PS00108">
    <property type="entry name" value="PROTEIN_KINASE_ST"/>
    <property type="match status" value="1"/>
</dbReference>
<dbReference type="InterPro" id="IPR008271">
    <property type="entry name" value="Ser/Thr_kinase_AS"/>
</dbReference>
<dbReference type="GO" id="GO:0004674">
    <property type="term" value="F:protein serine/threonine kinase activity"/>
    <property type="evidence" value="ECO:0007669"/>
    <property type="project" value="UniProtKB-KW"/>
</dbReference>
<keyword evidence="15 17" id="KW-0472">Membrane</keyword>
<dbReference type="SUPFAM" id="SSF56112">
    <property type="entry name" value="Protein kinase-like (PK-like)"/>
    <property type="match status" value="1"/>
</dbReference>
<dbReference type="CDD" id="cd21037">
    <property type="entry name" value="MLKL_NTD"/>
    <property type="match status" value="1"/>
</dbReference>
<keyword evidence="10" id="KW-0653">Protein transport</keyword>
<keyword evidence="5" id="KW-0418">Kinase</keyword>
<dbReference type="GO" id="GO:0001405">
    <property type="term" value="C:PAM complex, Tim23 associated import motor"/>
    <property type="evidence" value="ECO:0007669"/>
    <property type="project" value="InterPro"/>
</dbReference>
<evidence type="ECO:0000313" key="19">
    <source>
        <dbReference type="EMBL" id="KZT54416.1"/>
    </source>
</evidence>
<keyword evidence="6 17" id="KW-0812">Transmembrane</keyword>
<dbReference type="InterPro" id="IPR036537">
    <property type="entry name" value="Adaptor_Cbl_N_dom_sf"/>
</dbReference>
<gene>
    <name evidence="19" type="ORF">CALCODRAFT_556952</name>
</gene>
<dbReference type="Pfam" id="PF07714">
    <property type="entry name" value="PK_Tyr_Ser-Thr"/>
    <property type="match status" value="1"/>
</dbReference>
<dbReference type="InterPro" id="IPR017441">
    <property type="entry name" value="Protein_kinase_ATP_BS"/>
</dbReference>
<dbReference type="SMART" id="SM00220">
    <property type="entry name" value="S_TKc"/>
    <property type="match status" value="1"/>
</dbReference>
<dbReference type="OrthoDB" id="1668230at2759"/>
<dbReference type="EMBL" id="KV424014">
    <property type="protein sequence ID" value="KZT54416.1"/>
    <property type="molecule type" value="Genomic_DNA"/>
</dbReference>
<dbReference type="InParanoid" id="A0A165E9Y7"/>
<evidence type="ECO:0000256" key="16">
    <source>
        <dbReference type="PROSITE-ProRule" id="PRU10141"/>
    </source>
</evidence>
<dbReference type="Pfam" id="PF08566">
    <property type="entry name" value="Pam17"/>
    <property type="match status" value="1"/>
</dbReference>
<keyword evidence="14" id="KW-0496">Mitochondrion</keyword>
<dbReference type="Proteomes" id="UP000076842">
    <property type="component" value="Unassembled WGS sequence"/>
</dbReference>
<evidence type="ECO:0000256" key="3">
    <source>
        <dbReference type="ARBA" id="ARBA00017907"/>
    </source>
</evidence>
<comment type="subcellular location">
    <subcellularLocation>
        <location evidence="1">Mitochondrion inner membrane</location>
        <topology evidence="1">Multi-pass membrane protein</topology>
    </subcellularLocation>
</comment>
<keyword evidence="4" id="KW-0813">Transport</keyword>
<evidence type="ECO:0000256" key="2">
    <source>
        <dbReference type="ARBA" id="ARBA00006837"/>
    </source>
</evidence>
<name>A0A165E9Y7_9BASI</name>
<evidence type="ECO:0000256" key="17">
    <source>
        <dbReference type="SAM" id="Phobius"/>
    </source>
</evidence>
<dbReference type="PANTHER" id="PTHR28021:SF1">
    <property type="entry name" value="PRESEQUENCE TRANSLOCATED-ASSOCIATED MOTOR SUBUNIT PAM17, MITOCHONDRIAL"/>
    <property type="match status" value="1"/>
</dbReference>
<dbReference type="PANTHER" id="PTHR28021">
    <property type="entry name" value="PRESEQUENCE TRANSLOCATED-ASSOCIATED MOTOR SUBUNIT PAM17, MITOCHONDRIAL"/>
    <property type="match status" value="1"/>
</dbReference>
<dbReference type="InterPro" id="IPR013875">
    <property type="entry name" value="Pam17"/>
</dbReference>
<dbReference type="GO" id="GO:0030150">
    <property type="term" value="P:protein import into mitochondrial matrix"/>
    <property type="evidence" value="ECO:0007669"/>
    <property type="project" value="TreeGrafter"/>
</dbReference>
<reference evidence="19 20" key="1">
    <citation type="journal article" date="2016" name="Mol. Biol. Evol.">
        <title>Comparative Genomics of Early-Diverging Mushroom-Forming Fungi Provides Insights into the Origins of Lignocellulose Decay Capabilities.</title>
        <authorList>
            <person name="Nagy L.G."/>
            <person name="Riley R."/>
            <person name="Tritt A."/>
            <person name="Adam C."/>
            <person name="Daum C."/>
            <person name="Floudas D."/>
            <person name="Sun H."/>
            <person name="Yadav J.S."/>
            <person name="Pangilinan J."/>
            <person name="Larsson K.H."/>
            <person name="Matsuura K."/>
            <person name="Barry K."/>
            <person name="Labutti K."/>
            <person name="Kuo R."/>
            <person name="Ohm R.A."/>
            <person name="Bhattacharya S.S."/>
            <person name="Shirouzu T."/>
            <person name="Yoshinaga Y."/>
            <person name="Martin F.M."/>
            <person name="Grigoriev I.V."/>
            <person name="Hibbett D.S."/>
        </authorList>
    </citation>
    <scope>NUCLEOTIDE SEQUENCE [LARGE SCALE GENOMIC DNA]</scope>
    <source>
        <strain evidence="19 20">HHB12733</strain>
    </source>
</reference>
<evidence type="ECO:0000256" key="11">
    <source>
        <dbReference type="ARBA" id="ARBA00022946"/>
    </source>
</evidence>